<organism evidence="2">
    <name type="scientific">Synechococcus sp. SB0676_bin_10</name>
    <dbReference type="NCBI Taxonomy" id="2604869"/>
    <lineage>
        <taxon>Bacteria</taxon>
        <taxon>Bacillati</taxon>
        <taxon>Cyanobacteriota</taxon>
        <taxon>Cyanophyceae</taxon>
        <taxon>Synechococcales</taxon>
        <taxon>Synechococcaceae</taxon>
        <taxon>Synechococcus</taxon>
    </lineage>
</organism>
<dbReference type="EMBL" id="VYDO01000186">
    <property type="protein sequence ID" value="MYG38481.1"/>
    <property type="molecule type" value="Genomic_DNA"/>
</dbReference>
<dbReference type="InterPro" id="IPR018306">
    <property type="entry name" value="Phage_T5_Orf172_DNA-bd"/>
</dbReference>
<proteinExistence type="predicted"/>
<protein>
    <submittedName>
        <fullName evidence="2">GIY-YIG nuclease family protein</fullName>
    </submittedName>
</protein>
<gene>
    <name evidence="2" type="ORF">F4162_05750</name>
</gene>
<evidence type="ECO:0000313" key="2">
    <source>
        <dbReference type="EMBL" id="MYG38481.1"/>
    </source>
</evidence>
<comment type="caution">
    <text evidence="2">The sequence shown here is derived from an EMBL/GenBank/DDBJ whole genome shotgun (WGS) entry which is preliminary data.</text>
</comment>
<dbReference type="SMART" id="SM00974">
    <property type="entry name" value="T5orf172"/>
    <property type="match status" value="1"/>
</dbReference>
<dbReference type="Pfam" id="PF13455">
    <property type="entry name" value="MUG113"/>
    <property type="match status" value="1"/>
</dbReference>
<reference evidence="2" key="1">
    <citation type="submission" date="2019-09" db="EMBL/GenBank/DDBJ databases">
        <title>Characterisation of the sponge microbiome using genome-centric metagenomics.</title>
        <authorList>
            <person name="Engelberts J.P."/>
            <person name="Robbins S.J."/>
            <person name="De Goeij J.M."/>
            <person name="Aranda M."/>
            <person name="Bell S.C."/>
            <person name="Webster N.S."/>
        </authorList>
    </citation>
    <scope>NUCLEOTIDE SEQUENCE</scope>
    <source>
        <strain evidence="2">SB0676_bin_10</strain>
    </source>
</reference>
<feature type="domain" description="Bacteriophage T5 Orf172 DNA-binding" evidence="1">
    <location>
        <begin position="7"/>
        <end position="78"/>
    </location>
</feature>
<name>A0A6B1F672_9SYNE</name>
<accession>A0A6B1F672</accession>
<sequence>MGFLYIIKRKALTKIGVTVDIQRRMNELKPDTVCQIVRLPRERELEKKLHRLFADKRLHGSEYFFLNWAERRKACSLARRAGQTVRFPHQAPAKTRWTSPRVALEICGFALAAGVAAVLITQPRPNGQPREAPVSFAALTKSFVSV</sequence>
<dbReference type="AlphaFoldDB" id="A0A6B1F672"/>
<evidence type="ECO:0000259" key="1">
    <source>
        <dbReference type="SMART" id="SM00974"/>
    </source>
</evidence>